<dbReference type="InterPro" id="IPR013520">
    <property type="entry name" value="Ribonucl_H"/>
</dbReference>
<dbReference type="InterPro" id="IPR012337">
    <property type="entry name" value="RNaseH-like_sf"/>
</dbReference>
<dbReference type="PANTHER" id="PTHR12801:SF82">
    <property type="entry name" value="RNA EXONUCLEASE 5"/>
    <property type="match status" value="1"/>
</dbReference>
<keyword evidence="4" id="KW-0378">Hydrolase</keyword>
<dbReference type="GO" id="GO:0005634">
    <property type="term" value="C:nucleus"/>
    <property type="evidence" value="ECO:0007669"/>
    <property type="project" value="UniProtKB-SubCell"/>
</dbReference>
<dbReference type="InterPro" id="IPR034922">
    <property type="entry name" value="REX1-like_exo"/>
</dbReference>
<sequence>MLEGFAEQSAYIASHSSDVGCTDDCDVNDSWTHLKSKKELRRERKKRKLLALSAVMMLNEQDGHTKNSAKTSTTDEHKGERGAVAATHANDEQLKKILEYNHTAYAIGDSENEKKKVPAESTTVAKRRRHDSIHAVRDNAAGDSVKCKALADGNDKAAGALQSDAEYQKLKAYVNQKRSMRYTPRILLKPIGQKALLDRYERKEERIPLLLDDIQALLMHTFLRVDSPVAPRWVSIEKNTKLTHTIVLIVEGFSCEDFVTHREQMATCASVFGAQHTLQVVCPAVKLLEEIACVPLSDTHKDILVAEYGSLEAAMRFCKDQMLVRRSIFRNIGPSHTPNYTAAVPGGLPKSDKFPRTLLLLSPIQMINEGFPLPLSGTLEHRFNRYVTTSDQYKPVTPHSPMFGLDCEMCGAAGDQSVLTRVSVVNESGKIVYNELVKPHVRIVNYRTPFSGITADMLKNVTKRLADVQRDLRKLLPPDAILVGHSLNSDLEAMEMLHPYVIDTSIVYNVSSNPMHKQKLRVLTKKFLDKDIQCNESGHDSIEDCAASLDLVKLKLANSIYFGDQWLEDRRNYHSYRSASERNGIAEDVQMQPGAGNGNDSTASQITSTLFSLAKKRNKRSVIVTNANEELRTFETYFGDAIPPETGDSNLSQQWLKFCKTFTASGTISKTAANCLQYDFNLAYAKLFPDDEADKATDALQIDGWVKQLHNAISLNGLLVVLLVGHESDGSRANESNNRTAVAMLQTKKPPK</sequence>
<dbReference type="AlphaFoldDB" id="A0A182Q9W9"/>
<dbReference type="GO" id="GO:0003676">
    <property type="term" value="F:nucleic acid binding"/>
    <property type="evidence" value="ECO:0007669"/>
    <property type="project" value="InterPro"/>
</dbReference>
<dbReference type="FunFam" id="3.30.420.10:FF:000019">
    <property type="entry name" value="RNA exonuclease NEF-sp"/>
    <property type="match status" value="1"/>
</dbReference>
<dbReference type="SMART" id="SM00479">
    <property type="entry name" value="EXOIII"/>
    <property type="match status" value="1"/>
</dbReference>
<dbReference type="STRING" id="69004.A0A182Q9W9"/>
<dbReference type="InterPro" id="IPR047021">
    <property type="entry name" value="REXO1/3/4-like"/>
</dbReference>
<proteinExistence type="inferred from homology"/>
<dbReference type="Proteomes" id="UP000075886">
    <property type="component" value="Unassembled WGS sequence"/>
</dbReference>
<accession>A0A182Q9W9</accession>
<keyword evidence="10" id="KW-1185">Reference proteome</keyword>
<name>A0A182Q9W9_9DIPT</name>
<feature type="region of interest" description="Disordered" evidence="7">
    <location>
        <begin position="729"/>
        <end position="752"/>
    </location>
</feature>
<dbReference type="CDD" id="cd06145">
    <property type="entry name" value="REX1_like"/>
    <property type="match status" value="1"/>
</dbReference>
<feature type="domain" description="Exonuclease" evidence="8">
    <location>
        <begin position="401"/>
        <end position="561"/>
    </location>
</feature>
<evidence type="ECO:0000256" key="4">
    <source>
        <dbReference type="ARBA" id="ARBA00022801"/>
    </source>
</evidence>
<dbReference type="VEuPathDB" id="VectorBase:AFAF005951"/>
<dbReference type="InterPro" id="IPR036397">
    <property type="entry name" value="RNaseH_sf"/>
</dbReference>
<evidence type="ECO:0000256" key="5">
    <source>
        <dbReference type="ARBA" id="ARBA00022839"/>
    </source>
</evidence>
<reference evidence="10" key="1">
    <citation type="submission" date="2014-01" db="EMBL/GenBank/DDBJ databases">
        <title>The Genome Sequence of Anopheles farauti FAR1 (V2).</title>
        <authorList>
            <consortium name="The Broad Institute Genomics Platform"/>
            <person name="Neafsey D.E."/>
            <person name="Besansky N."/>
            <person name="Howell P."/>
            <person name="Walton C."/>
            <person name="Young S.K."/>
            <person name="Zeng Q."/>
            <person name="Gargeya S."/>
            <person name="Fitzgerald M."/>
            <person name="Haas B."/>
            <person name="Abouelleil A."/>
            <person name="Allen A.W."/>
            <person name="Alvarado L."/>
            <person name="Arachchi H.M."/>
            <person name="Berlin A.M."/>
            <person name="Chapman S.B."/>
            <person name="Gainer-Dewar J."/>
            <person name="Goldberg J."/>
            <person name="Griggs A."/>
            <person name="Gujja S."/>
            <person name="Hansen M."/>
            <person name="Howarth C."/>
            <person name="Imamovic A."/>
            <person name="Ireland A."/>
            <person name="Larimer J."/>
            <person name="McCowan C."/>
            <person name="Murphy C."/>
            <person name="Pearson M."/>
            <person name="Poon T.W."/>
            <person name="Priest M."/>
            <person name="Roberts A."/>
            <person name="Saif S."/>
            <person name="Shea T."/>
            <person name="Sisk P."/>
            <person name="Sykes S."/>
            <person name="Wortman J."/>
            <person name="Nusbaum C."/>
            <person name="Birren B."/>
        </authorList>
    </citation>
    <scope>NUCLEOTIDE SEQUENCE [LARGE SCALE GENOMIC DNA]</scope>
    <source>
        <strain evidence="10">FAR1</strain>
    </source>
</reference>
<dbReference type="GO" id="GO:0004527">
    <property type="term" value="F:exonuclease activity"/>
    <property type="evidence" value="ECO:0007669"/>
    <property type="project" value="UniProtKB-KW"/>
</dbReference>
<organism evidence="9 10">
    <name type="scientific">Anopheles farauti</name>
    <dbReference type="NCBI Taxonomy" id="69004"/>
    <lineage>
        <taxon>Eukaryota</taxon>
        <taxon>Metazoa</taxon>
        <taxon>Ecdysozoa</taxon>
        <taxon>Arthropoda</taxon>
        <taxon>Hexapoda</taxon>
        <taxon>Insecta</taxon>
        <taxon>Pterygota</taxon>
        <taxon>Neoptera</taxon>
        <taxon>Endopterygota</taxon>
        <taxon>Diptera</taxon>
        <taxon>Nematocera</taxon>
        <taxon>Culicoidea</taxon>
        <taxon>Culicidae</taxon>
        <taxon>Anophelinae</taxon>
        <taxon>Anopheles</taxon>
    </lineage>
</organism>
<dbReference type="PANTHER" id="PTHR12801">
    <property type="entry name" value="RNA EXONUCLEASE REXO1 / RECO3 FAMILY MEMBER-RELATED"/>
    <property type="match status" value="1"/>
</dbReference>
<comment type="similarity">
    <text evidence="2">Belongs to the REXO1/REXO3 family.</text>
</comment>
<reference evidence="9" key="2">
    <citation type="submission" date="2020-05" db="UniProtKB">
        <authorList>
            <consortium name="EnsemblMetazoa"/>
        </authorList>
    </citation>
    <scope>IDENTIFICATION</scope>
    <source>
        <strain evidence="9">FAR1</strain>
    </source>
</reference>
<evidence type="ECO:0000256" key="3">
    <source>
        <dbReference type="ARBA" id="ARBA00022722"/>
    </source>
</evidence>
<evidence type="ECO:0000256" key="7">
    <source>
        <dbReference type="SAM" id="MobiDB-lite"/>
    </source>
</evidence>
<evidence type="ECO:0000256" key="6">
    <source>
        <dbReference type="ARBA" id="ARBA00023242"/>
    </source>
</evidence>
<evidence type="ECO:0000256" key="1">
    <source>
        <dbReference type="ARBA" id="ARBA00004123"/>
    </source>
</evidence>
<evidence type="ECO:0000313" key="10">
    <source>
        <dbReference type="Proteomes" id="UP000075886"/>
    </source>
</evidence>
<dbReference type="EMBL" id="AXCN02000488">
    <property type="status" value="NOT_ANNOTATED_CDS"/>
    <property type="molecule type" value="Genomic_DNA"/>
</dbReference>
<feature type="region of interest" description="Disordered" evidence="7">
    <location>
        <begin position="58"/>
        <end position="83"/>
    </location>
</feature>
<dbReference type="SUPFAM" id="SSF53098">
    <property type="entry name" value="Ribonuclease H-like"/>
    <property type="match status" value="1"/>
</dbReference>
<comment type="subcellular location">
    <subcellularLocation>
        <location evidence="1">Nucleus</location>
    </subcellularLocation>
</comment>
<protein>
    <recommendedName>
        <fullName evidence="8">Exonuclease domain-containing protein</fullName>
    </recommendedName>
</protein>
<keyword evidence="3" id="KW-0540">Nuclease</keyword>
<dbReference type="Gene3D" id="3.30.420.10">
    <property type="entry name" value="Ribonuclease H-like superfamily/Ribonuclease H"/>
    <property type="match status" value="1"/>
</dbReference>
<keyword evidence="5" id="KW-0269">Exonuclease</keyword>
<dbReference type="EnsemblMetazoa" id="AFAF005951-RA">
    <property type="protein sequence ID" value="AFAF005951-PA"/>
    <property type="gene ID" value="AFAF005951"/>
</dbReference>
<evidence type="ECO:0000259" key="8">
    <source>
        <dbReference type="SMART" id="SM00479"/>
    </source>
</evidence>
<evidence type="ECO:0000256" key="2">
    <source>
        <dbReference type="ARBA" id="ARBA00006357"/>
    </source>
</evidence>
<keyword evidence="6" id="KW-0539">Nucleus</keyword>
<evidence type="ECO:0000313" key="9">
    <source>
        <dbReference type="EnsemblMetazoa" id="AFAF005951-PA"/>
    </source>
</evidence>